<evidence type="ECO:0000256" key="8">
    <source>
        <dbReference type="ARBA" id="ARBA00049120"/>
    </source>
</evidence>
<comment type="caution">
    <text evidence="10">The sequence shown here is derived from an EMBL/GenBank/DDBJ whole genome shotgun (WGS) entry which is preliminary data.</text>
</comment>
<dbReference type="SUPFAM" id="SSF53335">
    <property type="entry name" value="S-adenosyl-L-methionine-dependent methyltransferases"/>
    <property type="match status" value="2"/>
</dbReference>
<gene>
    <name evidence="10" type="ORF">EPJ80_07940</name>
</gene>
<keyword evidence="3 10" id="KW-0489">Methyltransferase</keyword>
<comment type="catalytic activity">
    <reaction evidence="8">
        <text>a 2'-deoxycytidine in DNA + S-adenosyl-L-methionine = an N(4)-methyl-2'-deoxycytidine in DNA + S-adenosyl-L-homocysteine + H(+)</text>
        <dbReference type="Rhea" id="RHEA:16857"/>
        <dbReference type="Rhea" id="RHEA-COMP:11369"/>
        <dbReference type="Rhea" id="RHEA-COMP:13674"/>
        <dbReference type="ChEBI" id="CHEBI:15378"/>
        <dbReference type="ChEBI" id="CHEBI:57856"/>
        <dbReference type="ChEBI" id="CHEBI:59789"/>
        <dbReference type="ChEBI" id="CHEBI:85452"/>
        <dbReference type="ChEBI" id="CHEBI:137933"/>
        <dbReference type="EC" id="2.1.1.113"/>
    </reaction>
</comment>
<evidence type="ECO:0000313" key="11">
    <source>
        <dbReference type="Proteomes" id="UP000325116"/>
    </source>
</evidence>
<dbReference type="Proteomes" id="UP000325116">
    <property type="component" value="Unassembled WGS sequence"/>
</dbReference>
<sequence>MNKSDLITLNEASQWASNYMNKSVSPSNINYLLQYSIINKIINEGIIYISKSELKKYYDKNKIEKNWKEKLGDDLNWHLSFDNLREIDTTKHVHRLHPYKGKFIPQLVDYFLNSKTDNFKKEIYFNKNDIILDPFCGSGTTLVQANELNINAIGIDISHFNTMIANCKIENVDLEKLELILKDITSKLEKYILSSKIFEFENELNDRLNIFNEINFPNIEYKKNVRDKKLNHNIYGKEKEKEFLSVYNDLIKKYKINLHNKKNETFLYKWYIPNIISELEFVSDLINYIKDEKIKNIVRIILSRTMRSCRATTHSDLGTLLKPVNSTYYCIKHYKICKPVFSINKWWKVYAKDTIKRLKKFNELRTNTYQICITGDARNMNIFDNIKNLSENKNFYKLLKKQKISGIFTSPPYIGLIDYHEQHAYAYDLFKINRNDNLEIGSLSKGQSSIAKQSYIEDIAKVLNNSKKYMKDNYNIFIVANDKYDLYPKIAELSKMKIVNRFKRPVLNRVEKDKSAYSETIFHLKEL</sequence>
<reference evidence="10 11" key="1">
    <citation type="journal article" date="1992" name="Lakartidningen">
        <title>[Penicillin V and not amoxicillin is the first choice preparation in acute otitis].</title>
        <authorList>
            <person name="Kamme C."/>
            <person name="Lundgren K."/>
            <person name="Prellner K."/>
        </authorList>
    </citation>
    <scope>NUCLEOTIDE SEQUENCE [LARGE SCALE GENOMIC DNA]</scope>
    <source>
        <strain evidence="10 11">W1</strain>
    </source>
</reference>
<dbReference type="InterPro" id="IPR017985">
    <property type="entry name" value="MeTrfase_CN4_CS"/>
</dbReference>
<comment type="similarity">
    <text evidence="1">Belongs to the N(4)/N(6)-methyltransferase family. N(4) subfamily.</text>
</comment>
<keyword evidence="6" id="KW-0680">Restriction system</keyword>
<dbReference type="PANTHER" id="PTHR13370:SF3">
    <property type="entry name" value="TRNA (GUANINE(10)-N2)-METHYLTRANSFERASE HOMOLOG"/>
    <property type="match status" value="1"/>
</dbReference>
<evidence type="ECO:0000256" key="7">
    <source>
        <dbReference type="ARBA" id="ARBA00023125"/>
    </source>
</evidence>
<evidence type="ECO:0000256" key="3">
    <source>
        <dbReference type="ARBA" id="ARBA00022603"/>
    </source>
</evidence>
<dbReference type="Gene3D" id="3.40.50.150">
    <property type="entry name" value="Vaccinia Virus protein VP39"/>
    <property type="match status" value="2"/>
</dbReference>
<evidence type="ECO:0000256" key="5">
    <source>
        <dbReference type="ARBA" id="ARBA00022691"/>
    </source>
</evidence>
<dbReference type="GO" id="GO:0015667">
    <property type="term" value="F:site-specific DNA-methyltransferase (cytosine-N4-specific) activity"/>
    <property type="evidence" value="ECO:0007669"/>
    <property type="project" value="UniProtKB-EC"/>
</dbReference>
<dbReference type="PANTHER" id="PTHR13370">
    <property type="entry name" value="RNA METHYLASE-RELATED"/>
    <property type="match status" value="1"/>
</dbReference>
<keyword evidence="5" id="KW-0949">S-adenosyl-L-methionine</keyword>
<accession>A0A5C8CFC1</accession>
<dbReference type="GO" id="GO:0003677">
    <property type="term" value="F:DNA binding"/>
    <property type="evidence" value="ECO:0007669"/>
    <property type="project" value="UniProtKB-KW"/>
</dbReference>
<dbReference type="PROSITE" id="PS00093">
    <property type="entry name" value="N4_MTASE"/>
    <property type="match status" value="1"/>
</dbReference>
<dbReference type="RefSeq" id="WP_147758572.1">
    <property type="nucleotide sequence ID" value="NZ_SAXT01000005.1"/>
</dbReference>
<keyword evidence="7" id="KW-0238">DNA-binding</keyword>
<keyword evidence="4 10" id="KW-0808">Transferase</keyword>
<evidence type="ECO:0000259" key="9">
    <source>
        <dbReference type="Pfam" id="PF01555"/>
    </source>
</evidence>
<dbReference type="GO" id="GO:0005737">
    <property type="term" value="C:cytoplasm"/>
    <property type="evidence" value="ECO:0007669"/>
    <property type="project" value="TreeGrafter"/>
</dbReference>
<dbReference type="AlphaFoldDB" id="A0A5C8CFC1"/>
<dbReference type="GO" id="GO:0009007">
    <property type="term" value="F:site-specific DNA-methyltransferase (adenine-specific) activity"/>
    <property type="evidence" value="ECO:0007669"/>
    <property type="project" value="TreeGrafter"/>
</dbReference>
<evidence type="ECO:0000256" key="4">
    <source>
        <dbReference type="ARBA" id="ARBA00022679"/>
    </source>
</evidence>
<dbReference type="EMBL" id="SAXT01000005">
    <property type="protein sequence ID" value="TXJ11638.1"/>
    <property type="molecule type" value="Genomic_DNA"/>
</dbReference>
<evidence type="ECO:0000256" key="1">
    <source>
        <dbReference type="ARBA" id="ARBA00010203"/>
    </source>
</evidence>
<organism evidence="10 11">
    <name type="scientific">Brachyspira aalborgi</name>
    <dbReference type="NCBI Taxonomy" id="29522"/>
    <lineage>
        <taxon>Bacteria</taxon>
        <taxon>Pseudomonadati</taxon>
        <taxon>Spirochaetota</taxon>
        <taxon>Spirochaetia</taxon>
        <taxon>Brachyspirales</taxon>
        <taxon>Brachyspiraceae</taxon>
        <taxon>Brachyspira</taxon>
    </lineage>
</organism>
<name>A0A5C8CFC1_9SPIR</name>
<dbReference type="GO" id="GO:0032259">
    <property type="term" value="P:methylation"/>
    <property type="evidence" value="ECO:0007669"/>
    <property type="project" value="UniProtKB-KW"/>
</dbReference>
<evidence type="ECO:0000256" key="2">
    <source>
        <dbReference type="ARBA" id="ARBA00012185"/>
    </source>
</evidence>
<evidence type="ECO:0000256" key="6">
    <source>
        <dbReference type="ARBA" id="ARBA00022747"/>
    </source>
</evidence>
<dbReference type="InterPro" id="IPR002941">
    <property type="entry name" value="DNA_methylase_N4/N6"/>
</dbReference>
<protein>
    <recommendedName>
        <fullName evidence="2">site-specific DNA-methyltransferase (cytosine-N(4)-specific)</fullName>
        <ecNumber evidence="2">2.1.1.113</ecNumber>
    </recommendedName>
</protein>
<dbReference type="GO" id="GO:0009307">
    <property type="term" value="P:DNA restriction-modification system"/>
    <property type="evidence" value="ECO:0007669"/>
    <property type="project" value="UniProtKB-KW"/>
</dbReference>
<dbReference type="EC" id="2.1.1.113" evidence="2"/>
<evidence type="ECO:0000313" key="10">
    <source>
        <dbReference type="EMBL" id="TXJ11638.1"/>
    </source>
</evidence>
<dbReference type="Pfam" id="PF01555">
    <property type="entry name" value="N6_N4_Mtase"/>
    <property type="match status" value="1"/>
</dbReference>
<dbReference type="GO" id="GO:0008170">
    <property type="term" value="F:N-methyltransferase activity"/>
    <property type="evidence" value="ECO:0007669"/>
    <property type="project" value="InterPro"/>
</dbReference>
<dbReference type="InterPro" id="IPR029063">
    <property type="entry name" value="SAM-dependent_MTases_sf"/>
</dbReference>
<proteinExistence type="inferred from homology"/>
<feature type="domain" description="DNA methylase N-4/N-6" evidence="9">
    <location>
        <begin position="44"/>
        <end position="159"/>
    </location>
</feature>